<accession>A0A8C7ESY5</accession>
<feature type="region of interest" description="Disordered" evidence="3">
    <location>
        <begin position="132"/>
        <end position="156"/>
    </location>
</feature>
<name>A0A8C7ESY5_NEOVI</name>
<evidence type="ECO:0000256" key="3">
    <source>
        <dbReference type="SAM" id="MobiDB-lite"/>
    </source>
</evidence>
<reference evidence="5" key="2">
    <citation type="submission" date="2025-09" db="UniProtKB">
        <authorList>
            <consortium name="Ensembl"/>
        </authorList>
    </citation>
    <scope>IDENTIFICATION</scope>
</reference>
<keyword evidence="6" id="KW-1185">Reference proteome</keyword>
<dbReference type="AlphaFoldDB" id="A0A8C7ESY5"/>
<dbReference type="PANTHER" id="PTHR14845">
    <property type="entry name" value="COILED-COIL DOMAIN-CONTAINING 166"/>
    <property type="match status" value="1"/>
</dbReference>
<dbReference type="InterPro" id="IPR032777">
    <property type="entry name" value="DUF4515"/>
</dbReference>
<dbReference type="GeneTree" id="ENSGT01050000245042"/>
<sequence length="156" mass="18800">MLQEEKKKTQAETEAKKQELQVQLLQEKAFLEKQLSEPDMRQLGNRKRKVLDRKAQTLELEAKQYTLEFYRSIRRENRELQKKLLQQTQRCQDLQAIKSQLKNQKQQLQQEQWYAQCLIRGRQRLQRRHNWCPRQDAPKDHNTLLSASSQGRGKKT</sequence>
<protein>
    <recommendedName>
        <fullName evidence="4">DUF4515 domain-containing protein</fullName>
    </recommendedName>
</protein>
<keyword evidence="1 2" id="KW-0175">Coiled coil</keyword>
<evidence type="ECO:0000313" key="5">
    <source>
        <dbReference type="Ensembl" id="ENSNVIP00000020652.1"/>
    </source>
</evidence>
<feature type="compositionally biased region" description="Polar residues" evidence="3">
    <location>
        <begin position="143"/>
        <end position="156"/>
    </location>
</feature>
<feature type="coiled-coil region" evidence="2">
    <location>
        <begin position="1"/>
        <end position="111"/>
    </location>
</feature>
<reference evidence="5" key="1">
    <citation type="submission" date="2025-08" db="UniProtKB">
        <authorList>
            <consortium name="Ensembl"/>
        </authorList>
    </citation>
    <scope>IDENTIFICATION</scope>
</reference>
<organism evidence="5 6">
    <name type="scientific">Neovison vison</name>
    <name type="common">American mink</name>
    <name type="synonym">Mustela vison</name>
    <dbReference type="NCBI Taxonomy" id="452646"/>
    <lineage>
        <taxon>Eukaryota</taxon>
        <taxon>Metazoa</taxon>
        <taxon>Chordata</taxon>
        <taxon>Craniata</taxon>
        <taxon>Vertebrata</taxon>
        <taxon>Euteleostomi</taxon>
        <taxon>Mammalia</taxon>
        <taxon>Eutheria</taxon>
        <taxon>Laurasiatheria</taxon>
        <taxon>Carnivora</taxon>
        <taxon>Caniformia</taxon>
        <taxon>Musteloidea</taxon>
        <taxon>Mustelidae</taxon>
        <taxon>Mustelinae</taxon>
        <taxon>Neogale</taxon>
    </lineage>
</organism>
<evidence type="ECO:0000256" key="1">
    <source>
        <dbReference type="ARBA" id="ARBA00023054"/>
    </source>
</evidence>
<feature type="domain" description="DUF4515" evidence="4">
    <location>
        <begin position="1"/>
        <end position="118"/>
    </location>
</feature>
<dbReference type="PANTHER" id="PTHR14845:SF3">
    <property type="entry name" value="COILED-COIL DOMAIN CONTAINING 121, RETROGENE 1"/>
    <property type="match status" value="1"/>
</dbReference>
<proteinExistence type="predicted"/>
<dbReference type="Pfam" id="PF14988">
    <property type="entry name" value="DUF4515"/>
    <property type="match status" value="1"/>
</dbReference>
<dbReference type="Ensembl" id="ENSNVIT00000024053.1">
    <property type="protein sequence ID" value="ENSNVIP00000020652.1"/>
    <property type="gene ID" value="ENSNVIG00000016184.1"/>
</dbReference>
<evidence type="ECO:0000259" key="4">
    <source>
        <dbReference type="Pfam" id="PF14988"/>
    </source>
</evidence>
<evidence type="ECO:0000256" key="2">
    <source>
        <dbReference type="SAM" id="Coils"/>
    </source>
</evidence>
<evidence type="ECO:0000313" key="6">
    <source>
        <dbReference type="Proteomes" id="UP000694425"/>
    </source>
</evidence>
<dbReference type="Proteomes" id="UP000694425">
    <property type="component" value="Unplaced"/>
</dbReference>